<evidence type="ECO:0000259" key="1">
    <source>
        <dbReference type="Pfam" id="PF00534"/>
    </source>
</evidence>
<dbReference type="InterPro" id="IPR001296">
    <property type="entry name" value="Glyco_trans_1"/>
</dbReference>
<dbReference type="Proteomes" id="UP000463470">
    <property type="component" value="Unassembled WGS sequence"/>
</dbReference>
<gene>
    <name evidence="2" type="ORF">GTO91_04770</name>
</gene>
<sequence length="535" mass="60741">MSLGTPVVNEGRNSLLNYAQLLDQAVATLNDDTIGLEQKIIRCNDKYKKLHDILISLDTATMSEIAEITEDALTTSDPLLWLFNQSFLLDATKDKSYLDRMYLVAESLDVPFHLRHFLYWQIARKQFIHPYLCGVDEDYRFRRLHSSILEHLEKMIPDTFDWIPAEKRNKDIVVLITNQLLGPGHGPTQTVLDRISVLQKKLNKKVFLINSAEMPTKMLMPVYNPLIASYIDKHKGASEFHHEDIAFPCYQCDSTMPNVAEIIRILEFVADNRPSFVFSIGGNNFTADICRKIVPVATQACVNSIPVTEGQLLVLWRSLHESDQTILEKCQIHRDRIIESCFTYSIPSQKTGLSRRDLGLPEGDYVLAVVGVRLGEEMTPEFTGQLSAFLDANPHVFVAFAGRFEGYEQFRLAHDSLQRQTAFVGFQKDILAFYSLCDGFLNPIRTGGGASAVEALHQGLPVFTFPIGDVAQNAGTRYHIRDFAQIEEFIKRWTHDPEFRKEEGRIARERAAFLTDTSSALSDMIRCVESSPHYL</sequence>
<protein>
    <submittedName>
        <fullName evidence="2">Glycosyltransferase</fullName>
    </submittedName>
</protein>
<proteinExistence type="predicted"/>
<evidence type="ECO:0000313" key="2">
    <source>
        <dbReference type="EMBL" id="MZP29023.1"/>
    </source>
</evidence>
<keyword evidence="3" id="KW-1185">Reference proteome</keyword>
<name>A0A845KZ89_9FIRM</name>
<feature type="domain" description="Glycosyl transferase family 1" evidence="1">
    <location>
        <begin position="355"/>
        <end position="509"/>
    </location>
</feature>
<dbReference type="Gene3D" id="3.40.50.2000">
    <property type="entry name" value="Glycogen Phosphorylase B"/>
    <property type="match status" value="1"/>
</dbReference>
<dbReference type="GO" id="GO:0016757">
    <property type="term" value="F:glycosyltransferase activity"/>
    <property type="evidence" value="ECO:0007669"/>
    <property type="project" value="InterPro"/>
</dbReference>
<dbReference type="EMBL" id="WXEY01000003">
    <property type="protein sequence ID" value="MZP29023.1"/>
    <property type="molecule type" value="Genomic_DNA"/>
</dbReference>
<dbReference type="Pfam" id="PF00534">
    <property type="entry name" value="Glycos_transf_1"/>
    <property type="match status" value="1"/>
</dbReference>
<accession>A0A845KZ89</accession>
<keyword evidence="2" id="KW-0808">Transferase</keyword>
<dbReference type="RefSeq" id="WP_161255621.1">
    <property type="nucleotide sequence ID" value="NZ_WXEY01000003.1"/>
</dbReference>
<dbReference type="SUPFAM" id="SSF53756">
    <property type="entry name" value="UDP-Glycosyltransferase/glycogen phosphorylase"/>
    <property type="match status" value="1"/>
</dbReference>
<organism evidence="2 3">
    <name type="scientific">Heliomicrobium undosum</name>
    <dbReference type="NCBI Taxonomy" id="121734"/>
    <lineage>
        <taxon>Bacteria</taxon>
        <taxon>Bacillati</taxon>
        <taxon>Bacillota</taxon>
        <taxon>Clostridia</taxon>
        <taxon>Eubacteriales</taxon>
        <taxon>Heliobacteriaceae</taxon>
        <taxon>Heliomicrobium</taxon>
    </lineage>
</organism>
<dbReference type="AlphaFoldDB" id="A0A845KZ89"/>
<dbReference type="OrthoDB" id="1883113at2"/>
<comment type="caution">
    <text evidence="2">The sequence shown here is derived from an EMBL/GenBank/DDBJ whole genome shotgun (WGS) entry which is preliminary data.</text>
</comment>
<reference evidence="2 3" key="1">
    <citation type="submission" date="2020-01" db="EMBL/GenBank/DDBJ databases">
        <title>Whole-genome sequence of Heliobacterium undosum DSM 13378.</title>
        <authorList>
            <person name="Kyndt J.A."/>
            <person name="Meyer T.E."/>
        </authorList>
    </citation>
    <scope>NUCLEOTIDE SEQUENCE [LARGE SCALE GENOMIC DNA]</scope>
    <source>
        <strain evidence="2 3">DSM 13378</strain>
    </source>
</reference>
<evidence type="ECO:0000313" key="3">
    <source>
        <dbReference type="Proteomes" id="UP000463470"/>
    </source>
</evidence>